<feature type="region of interest" description="Disordered" evidence="2">
    <location>
        <begin position="79"/>
        <end position="106"/>
    </location>
</feature>
<reference evidence="4" key="3">
    <citation type="submission" date="2012-09" db="EMBL/GenBank/DDBJ databases">
        <authorList>
            <consortium name="VectorBase"/>
        </authorList>
    </citation>
    <scope>NUCLEOTIDE SEQUENCE</scope>
    <source>
        <strain evidence="4">Liverpool</strain>
    </source>
</reference>
<feature type="compositionally biased region" description="Acidic residues" evidence="2">
    <location>
        <begin position="85"/>
        <end position="106"/>
    </location>
</feature>
<evidence type="ECO:0000256" key="1">
    <source>
        <dbReference type="PROSITE-ProRule" id="PRU00453"/>
    </source>
</evidence>
<keyword evidence="1" id="KW-0863">Zinc-finger</keyword>
<dbReference type="InterPro" id="IPR039646">
    <property type="entry name" value="ZNHIT2"/>
</dbReference>
<dbReference type="OrthoDB" id="10248551at2759"/>
<dbReference type="Proteomes" id="UP000682892">
    <property type="component" value="Unassembled WGS sequence"/>
</dbReference>
<protein>
    <submittedName>
        <fullName evidence="4">AAEL011659-PA</fullName>
    </submittedName>
</protein>
<dbReference type="HOGENOM" id="CLU_039057_2_0_1"/>
<dbReference type="EMBL" id="CH477784">
    <property type="protein sequence ID" value="EAT36236.1"/>
    <property type="molecule type" value="Genomic_DNA"/>
</dbReference>
<evidence type="ECO:0000313" key="4">
    <source>
        <dbReference type="EMBL" id="EAT36236.1"/>
    </source>
</evidence>
<dbReference type="PANTHER" id="PTHR15555">
    <property type="entry name" value="ZINC FINGER HIT DOMAIN CONTAINING PROTEIN 2 PROTEIN FON -RELATED"/>
    <property type="match status" value="1"/>
</dbReference>
<dbReference type="PANTHER" id="PTHR15555:SF0">
    <property type="entry name" value="ZINC FINGER HIT DOMAIN-CONTAINING PROTEIN 2"/>
    <property type="match status" value="1"/>
</dbReference>
<dbReference type="CDD" id="cd23024">
    <property type="entry name" value="zf-HIT_ZNHIT2-3"/>
    <property type="match status" value="1"/>
</dbReference>
<dbReference type="KEGG" id="aag:5575099"/>
<reference evidence="4" key="1">
    <citation type="submission" date="2005-10" db="EMBL/GenBank/DDBJ databases">
        <authorList>
            <person name="Loftus B.J."/>
            <person name="Nene V.M."/>
            <person name="Hannick L.I."/>
            <person name="Bidwell S."/>
            <person name="Haas B."/>
            <person name="Amedeo P."/>
            <person name="Orvis J."/>
            <person name="Wortman J.R."/>
            <person name="White O.R."/>
            <person name="Salzberg S."/>
            <person name="Shumway M."/>
            <person name="Koo H."/>
            <person name="Zhao Y."/>
            <person name="Holmes M."/>
            <person name="Miller J."/>
            <person name="Schatz M."/>
            <person name="Pop M."/>
            <person name="Pai G."/>
            <person name="Utterback T."/>
            <person name="Rogers Y.-H."/>
            <person name="Kravitz S."/>
            <person name="Fraser C.M."/>
        </authorList>
    </citation>
    <scope>NUCLEOTIDE SEQUENCE</scope>
    <source>
        <strain evidence="4">Liverpool</strain>
    </source>
</reference>
<accession>A0A1S4FUC3</accession>
<dbReference type="PROSITE" id="PS51083">
    <property type="entry name" value="ZF_HIT"/>
    <property type="match status" value="1"/>
</dbReference>
<proteinExistence type="predicted"/>
<dbReference type="SUPFAM" id="SSF144232">
    <property type="entry name" value="HIT/MYND zinc finger-like"/>
    <property type="match status" value="1"/>
</dbReference>
<keyword evidence="1" id="KW-0862">Zinc</keyword>
<sequence length="380" mass="43234">MDQEEICQICNSAASKYSCPRCNIFYCSLSCYKSQKHENCSESFYRENVIQEMASLKDDEQESAQSSKAMMDILKRLDGTAEAPFGDEEEEDEDDENRFEEIDSDDEENIASLAERLGGIDLDNADAVWEQLTKEERMEFQNILESGDVSQIMPELEPWWMGQYKVDLVQSAEGNKLSTGEKELLEKCPPIKKNIKCFKELCSKEPSTFMKFNLANILAAYALTYRYFNGDFKDCIPEAVNCMISICGNFKCNTIYDCEKLAVESVCHECRQEQLPADSETSLLLAQDVEQFFAGPSNCGVKYRKHFVLAALSDAHRLFSLAKKDDQQRQKQGESGKAAIGEFSSKFCDQVGQLDYLEPGQLKSYIKKLDFVLSYAKDYL</sequence>
<dbReference type="InterPro" id="IPR007529">
    <property type="entry name" value="Znf_HIT"/>
</dbReference>
<reference evidence="4" key="2">
    <citation type="journal article" date="2007" name="Science">
        <title>Genome sequence of Aedes aegypti, a major arbovirus vector.</title>
        <authorList>
            <person name="Nene V."/>
            <person name="Wortman J.R."/>
            <person name="Lawson D."/>
            <person name="Haas B."/>
            <person name="Kodira C."/>
            <person name="Tu Z.J."/>
            <person name="Loftus B."/>
            <person name="Xi Z."/>
            <person name="Megy K."/>
            <person name="Grabherr M."/>
            <person name="Ren Q."/>
            <person name="Zdobnov E.M."/>
            <person name="Lobo N.F."/>
            <person name="Campbell K.S."/>
            <person name="Brown S.E."/>
            <person name="Bonaldo M.F."/>
            <person name="Zhu J."/>
            <person name="Sinkins S.P."/>
            <person name="Hogenkamp D.G."/>
            <person name="Amedeo P."/>
            <person name="Arensburger P."/>
            <person name="Atkinson P.W."/>
            <person name="Bidwell S."/>
            <person name="Biedler J."/>
            <person name="Birney E."/>
            <person name="Bruggner R.V."/>
            <person name="Costas J."/>
            <person name="Coy M.R."/>
            <person name="Crabtree J."/>
            <person name="Crawford M."/>
            <person name="Debruyn B."/>
            <person name="Decaprio D."/>
            <person name="Eiglmeier K."/>
            <person name="Eisenstadt E."/>
            <person name="El-Dorry H."/>
            <person name="Gelbart W.M."/>
            <person name="Gomes S.L."/>
            <person name="Hammond M."/>
            <person name="Hannick L.I."/>
            <person name="Hogan J.R."/>
            <person name="Holmes M.H."/>
            <person name="Jaffe D."/>
            <person name="Johnston J.S."/>
            <person name="Kennedy R.C."/>
            <person name="Koo H."/>
            <person name="Kravitz S."/>
            <person name="Kriventseva E.V."/>
            <person name="Kulp D."/>
            <person name="Labutti K."/>
            <person name="Lee E."/>
            <person name="Li S."/>
            <person name="Lovin D.D."/>
            <person name="Mao C."/>
            <person name="Mauceli E."/>
            <person name="Menck C.F."/>
            <person name="Miller J.R."/>
            <person name="Montgomery P."/>
            <person name="Mori A."/>
            <person name="Nascimento A.L."/>
            <person name="Naveira H.F."/>
            <person name="Nusbaum C."/>
            <person name="O'leary S."/>
            <person name="Orvis J."/>
            <person name="Pertea M."/>
            <person name="Quesneville H."/>
            <person name="Reidenbach K.R."/>
            <person name="Rogers Y.H."/>
            <person name="Roth C.W."/>
            <person name="Schneider J.R."/>
            <person name="Schatz M."/>
            <person name="Shumway M."/>
            <person name="Stanke M."/>
            <person name="Stinson E.O."/>
            <person name="Tubio J.M."/>
            <person name="Vanzee J.P."/>
            <person name="Verjovski-Almeida S."/>
            <person name="Werner D."/>
            <person name="White O."/>
            <person name="Wyder S."/>
            <person name="Zeng Q."/>
            <person name="Zhao Q."/>
            <person name="Zhao Y."/>
            <person name="Hill C.A."/>
            <person name="Raikhel A.S."/>
            <person name="Soares M.B."/>
            <person name="Knudson D.L."/>
            <person name="Lee N.H."/>
            <person name="Galagan J."/>
            <person name="Salzberg S.L."/>
            <person name="Paulsen I.T."/>
            <person name="Dimopoulos G."/>
            <person name="Collins F.H."/>
            <person name="Birren B."/>
            <person name="Fraser-Liggett C.M."/>
            <person name="Severson D.W."/>
        </authorList>
    </citation>
    <scope>NUCLEOTIDE SEQUENCE [LARGE SCALE GENOMIC DNA]</scope>
    <source>
        <strain evidence="4">Liverpool</strain>
    </source>
</reference>
<dbReference type="Pfam" id="PF04438">
    <property type="entry name" value="zf-HIT"/>
    <property type="match status" value="1"/>
</dbReference>
<gene>
    <name evidence="4" type="ORF">AaeL_AAEL011659</name>
</gene>
<evidence type="ECO:0000256" key="2">
    <source>
        <dbReference type="SAM" id="MobiDB-lite"/>
    </source>
</evidence>
<evidence type="ECO:0000313" key="5">
    <source>
        <dbReference type="Proteomes" id="UP000682892"/>
    </source>
</evidence>
<organism evidence="4 5">
    <name type="scientific">Aedes aegypti</name>
    <name type="common">Yellowfever mosquito</name>
    <name type="synonym">Culex aegypti</name>
    <dbReference type="NCBI Taxonomy" id="7159"/>
    <lineage>
        <taxon>Eukaryota</taxon>
        <taxon>Metazoa</taxon>
        <taxon>Ecdysozoa</taxon>
        <taxon>Arthropoda</taxon>
        <taxon>Hexapoda</taxon>
        <taxon>Insecta</taxon>
        <taxon>Pterygota</taxon>
        <taxon>Neoptera</taxon>
        <taxon>Endopterygota</taxon>
        <taxon>Diptera</taxon>
        <taxon>Nematocera</taxon>
        <taxon>Culicoidea</taxon>
        <taxon>Culicidae</taxon>
        <taxon>Culicinae</taxon>
        <taxon>Aedini</taxon>
        <taxon>Aedes</taxon>
        <taxon>Stegomyia</taxon>
    </lineage>
</organism>
<keyword evidence="1" id="KW-0479">Metal-binding</keyword>
<dbReference type="Gene3D" id="3.30.60.190">
    <property type="match status" value="1"/>
</dbReference>
<dbReference type="GO" id="GO:0008270">
    <property type="term" value="F:zinc ion binding"/>
    <property type="evidence" value="ECO:0007669"/>
    <property type="project" value="UniProtKB-UniRule"/>
</dbReference>
<evidence type="ECO:0000259" key="3">
    <source>
        <dbReference type="PROSITE" id="PS51083"/>
    </source>
</evidence>
<dbReference type="OMA" id="WHLWRLL"/>
<dbReference type="AlphaFoldDB" id="A0A1S4FUC3"/>
<name>A0A1S4FUC3_AEDAE</name>
<feature type="domain" description="HIT-type" evidence="3">
    <location>
        <begin position="7"/>
        <end position="40"/>
    </location>
</feature>